<comment type="caution">
    <text evidence="1">The sequence shown here is derived from an EMBL/GenBank/DDBJ whole genome shotgun (WGS) entry which is preliminary data.</text>
</comment>
<dbReference type="EMBL" id="JBHLTN010000021">
    <property type="protein sequence ID" value="MFC0593169.1"/>
    <property type="molecule type" value="Genomic_DNA"/>
</dbReference>
<evidence type="ECO:0000313" key="1">
    <source>
        <dbReference type="EMBL" id="MFC0593169.1"/>
    </source>
</evidence>
<gene>
    <name evidence="1" type="ORF">ACFFGG_11420</name>
</gene>
<name>A0ABV6PUE3_9BURK</name>
<sequence length="77" mass="8704">MSAWRACQGELADRASRWVMRRVYPGGMVLHARRWWTADGLAGRTDQSLALARTSEGQLLAQTLELPPERLLLREVA</sequence>
<dbReference type="Proteomes" id="UP001589834">
    <property type="component" value="Unassembled WGS sequence"/>
</dbReference>
<proteinExistence type="predicted"/>
<dbReference type="RefSeq" id="WP_377483346.1">
    <property type="nucleotide sequence ID" value="NZ_JBHLTN010000021.1"/>
</dbReference>
<accession>A0ABV6PUE3</accession>
<organism evidence="1 2">
    <name type="scientific">Ottowia pentelensis</name>
    <dbReference type="NCBI Taxonomy" id="511108"/>
    <lineage>
        <taxon>Bacteria</taxon>
        <taxon>Pseudomonadati</taxon>
        <taxon>Pseudomonadota</taxon>
        <taxon>Betaproteobacteria</taxon>
        <taxon>Burkholderiales</taxon>
        <taxon>Comamonadaceae</taxon>
        <taxon>Ottowia</taxon>
    </lineage>
</organism>
<protein>
    <submittedName>
        <fullName evidence="1">Uncharacterized protein</fullName>
    </submittedName>
</protein>
<keyword evidence="2" id="KW-1185">Reference proteome</keyword>
<reference evidence="1 2" key="1">
    <citation type="submission" date="2024-09" db="EMBL/GenBank/DDBJ databases">
        <authorList>
            <person name="Sun Q."/>
            <person name="Mori K."/>
        </authorList>
    </citation>
    <scope>NUCLEOTIDE SEQUENCE [LARGE SCALE GENOMIC DNA]</scope>
    <source>
        <strain evidence="1 2">NCAIM B.02336</strain>
    </source>
</reference>
<evidence type="ECO:0000313" key="2">
    <source>
        <dbReference type="Proteomes" id="UP001589834"/>
    </source>
</evidence>